<keyword evidence="3" id="KW-1185">Reference proteome</keyword>
<keyword evidence="1" id="KW-0812">Transmembrane</keyword>
<name>A0A9N8ZXI3_9GLOM</name>
<keyword evidence="1" id="KW-1133">Transmembrane helix</keyword>
<feature type="transmembrane region" description="Helical" evidence="1">
    <location>
        <begin position="125"/>
        <end position="150"/>
    </location>
</feature>
<keyword evidence="1" id="KW-0472">Membrane</keyword>
<evidence type="ECO:0000313" key="3">
    <source>
        <dbReference type="Proteomes" id="UP000789706"/>
    </source>
</evidence>
<gene>
    <name evidence="2" type="ORF">DEBURN_LOCUS5221</name>
</gene>
<dbReference type="Proteomes" id="UP000789706">
    <property type="component" value="Unassembled WGS sequence"/>
</dbReference>
<proteinExistence type="predicted"/>
<dbReference type="EMBL" id="CAJVPK010000450">
    <property type="protein sequence ID" value="CAG8511931.1"/>
    <property type="molecule type" value="Genomic_DNA"/>
</dbReference>
<dbReference type="OrthoDB" id="2445885at2759"/>
<evidence type="ECO:0000256" key="1">
    <source>
        <dbReference type="SAM" id="Phobius"/>
    </source>
</evidence>
<accession>A0A9N8ZXI3</accession>
<dbReference type="AlphaFoldDB" id="A0A9N8ZXI3"/>
<feature type="transmembrane region" description="Helical" evidence="1">
    <location>
        <begin position="183"/>
        <end position="200"/>
    </location>
</feature>
<feature type="transmembrane region" description="Helical" evidence="1">
    <location>
        <begin position="21"/>
        <end position="43"/>
    </location>
</feature>
<sequence>MSLQALQELPKEKIFLGIKGVQFLLLFINVIVEIVQVAAYTSLSSSYYGYGSLFKRYYSDYSDYYPSSPSHKSVESPVTTYFTDATNGKGGASIWVYLILLITLGYVIGYAVMFKNKIWVKRSEIHFIAFDAAFVILWITEVFTNLVWAYKGRHNLCYVVNENSYIMPAGPRNLCNAYTASNVIGWMILISFILATGYSWKVYNEEKIAAANPTDQFGNNNMTYIPQQPQPSQYAQEQQQFEQIQLKQ</sequence>
<evidence type="ECO:0000313" key="2">
    <source>
        <dbReference type="EMBL" id="CAG8511931.1"/>
    </source>
</evidence>
<organism evidence="2 3">
    <name type="scientific">Diversispora eburnea</name>
    <dbReference type="NCBI Taxonomy" id="1213867"/>
    <lineage>
        <taxon>Eukaryota</taxon>
        <taxon>Fungi</taxon>
        <taxon>Fungi incertae sedis</taxon>
        <taxon>Mucoromycota</taxon>
        <taxon>Glomeromycotina</taxon>
        <taxon>Glomeromycetes</taxon>
        <taxon>Diversisporales</taxon>
        <taxon>Diversisporaceae</taxon>
        <taxon>Diversispora</taxon>
    </lineage>
</organism>
<comment type="caution">
    <text evidence="2">The sequence shown here is derived from an EMBL/GenBank/DDBJ whole genome shotgun (WGS) entry which is preliminary data.</text>
</comment>
<reference evidence="2" key="1">
    <citation type="submission" date="2021-06" db="EMBL/GenBank/DDBJ databases">
        <authorList>
            <person name="Kallberg Y."/>
            <person name="Tangrot J."/>
            <person name="Rosling A."/>
        </authorList>
    </citation>
    <scope>NUCLEOTIDE SEQUENCE</scope>
    <source>
        <strain evidence="2">AZ414A</strain>
    </source>
</reference>
<feature type="transmembrane region" description="Helical" evidence="1">
    <location>
        <begin position="94"/>
        <end position="113"/>
    </location>
</feature>
<protein>
    <submittedName>
        <fullName evidence="2">5318_t:CDS:1</fullName>
    </submittedName>
</protein>